<proteinExistence type="predicted"/>
<dbReference type="Pfam" id="PF04430">
    <property type="entry name" value="DUF498"/>
    <property type="match status" value="1"/>
</dbReference>
<evidence type="ECO:0000313" key="1">
    <source>
        <dbReference type="EMBL" id="RDH39939.1"/>
    </source>
</evidence>
<dbReference type="InterPro" id="IPR036748">
    <property type="entry name" value="MTH938-like_sf"/>
</dbReference>
<dbReference type="PANTHER" id="PTHR21192:SF2">
    <property type="entry name" value="NADH DEHYDROGENASE [UBIQUINONE] 1 ALPHA SUBCOMPLEX ASSEMBLY FACTOR 3"/>
    <property type="match status" value="1"/>
</dbReference>
<keyword evidence="2" id="KW-1185">Reference proteome</keyword>
<dbReference type="PANTHER" id="PTHR21192">
    <property type="entry name" value="NUCLEAR PROTEIN E3-3"/>
    <property type="match status" value="1"/>
</dbReference>
<evidence type="ECO:0000313" key="2">
    <source>
        <dbReference type="Proteomes" id="UP000226429"/>
    </source>
</evidence>
<dbReference type="CDD" id="cd05560">
    <property type="entry name" value="Xcc1710_like"/>
    <property type="match status" value="1"/>
</dbReference>
<reference evidence="1 2" key="2">
    <citation type="journal article" date="2018" name="J. Invertebr. Pathol.">
        <title>'Candidatus Aquirickettsiella gammari' (Gammaproteobacteria: Legionellales: Coxiellaceae): A bacterial pathogen of the freshwater crustacean Gammarus fossarum (Malacostraca: Amphipoda).</title>
        <authorList>
            <person name="Bojko J."/>
            <person name="Dunn A.M."/>
            <person name="Stebbing P.D."/>
            <person name="van Aerle R."/>
            <person name="Bacela-Spychalska K."/>
            <person name="Bean T.P."/>
            <person name="Urrutia A."/>
            <person name="Stentiford G.D."/>
        </authorList>
    </citation>
    <scope>NUCLEOTIDE SEQUENCE [LARGE SCALE GENOMIC DNA]</scope>
    <source>
        <strain evidence="1">RA15029</strain>
    </source>
</reference>
<dbReference type="InterPro" id="IPR007523">
    <property type="entry name" value="NDUFAF3/AAMDC"/>
</dbReference>
<comment type="caution">
    <text evidence="1">The sequence shown here is derived from an EMBL/GenBank/DDBJ whole genome shotgun (WGS) entry which is preliminary data.</text>
</comment>
<organism evidence="1 2">
    <name type="scientific">Candidatus Aquirickettsiella gammari</name>
    <dbReference type="NCBI Taxonomy" id="2016198"/>
    <lineage>
        <taxon>Bacteria</taxon>
        <taxon>Pseudomonadati</taxon>
        <taxon>Pseudomonadota</taxon>
        <taxon>Gammaproteobacteria</taxon>
        <taxon>Legionellales</taxon>
        <taxon>Coxiellaceae</taxon>
        <taxon>Candidatus Aquirickettsiella</taxon>
    </lineage>
</organism>
<sequence>MQLNQDTGEGHYQIRGYDKGSIQVNQKKISHSLIVTPDKLIDPWPPRSLAELHPSHFRDLLALHPSIILLGTGEQLVFPHPALLDVFYRENIGIEVMNNGAACRTYAVLMSEGRQVAAALLIAG</sequence>
<reference evidence="1 2" key="1">
    <citation type="journal article" date="2017" name="Int. J. Syst. Evol. Microbiol.">
        <title>Aquarickettsiella crustaci n. gen. n. sp. (Gammaproteobacteria: Legionellales: Coxiellaceae); a bacterial pathogen of the freshwater crustacean: Gammarus fossarum (Malacostraca: Amphipoda).</title>
        <authorList>
            <person name="Bojko J."/>
            <person name="Dunn A.M."/>
            <person name="Stebbing P.D."/>
            <person name="Van Aerle R."/>
            <person name="Bacela-Spychalska K."/>
            <person name="Bean T.P."/>
            <person name="Stentiford G.D."/>
        </authorList>
    </citation>
    <scope>NUCLEOTIDE SEQUENCE [LARGE SCALE GENOMIC DNA]</scope>
    <source>
        <strain evidence="1">RA15029</strain>
    </source>
</reference>
<evidence type="ECO:0008006" key="3">
    <source>
        <dbReference type="Google" id="ProtNLM"/>
    </source>
</evidence>
<dbReference type="Gene3D" id="3.40.1230.10">
    <property type="entry name" value="MTH938-like"/>
    <property type="match status" value="1"/>
</dbReference>
<accession>A0A370CFM9</accession>
<dbReference type="AlphaFoldDB" id="A0A370CFM9"/>
<protein>
    <recommendedName>
        <fullName evidence="3">Xcc1710-like domain-containing protein</fullName>
    </recommendedName>
</protein>
<dbReference type="SUPFAM" id="SSF64076">
    <property type="entry name" value="MTH938-like"/>
    <property type="match status" value="1"/>
</dbReference>
<gene>
    <name evidence="1" type="ORF">CFE62_006435</name>
</gene>
<dbReference type="EMBL" id="NMOS02000025">
    <property type="protein sequence ID" value="RDH39939.1"/>
    <property type="molecule type" value="Genomic_DNA"/>
</dbReference>
<name>A0A370CFM9_9COXI</name>
<dbReference type="Proteomes" id="UP000226429">
    <property type="component" value="Unassembled WGS sequence"/>
</dbReference>